<evidence type="ECO:0000313" key="2">
    <source>
        <dbReference type="EMBL" id="PLW23970.1"/>
    </source>
</evidence>
<name>A0A2N5VLJ8_9BASI</name>
<accession>A0A2N5VLJ8</accession>
<evidence type="ECO:0000313" key="3">
    <source>
        <dbReference type="EMBL" id="PLW50830.1"/>
    </source>
</evidence>
<protein>
    <submittedName>
        <fullName evidence="3">Uncharacterized protein</fullName>
    </submittedName>
</protein>
<dbReference type="AlphaFoldDB" id="A0A2N5VLJ8"/>
<comment type="caution">
    <text evidence="3">The sequence shown here is derived from an EMBL/GenBank/DDBJ whole genome shotgun (WGS) entry which is preliminary data.</text>
</comment>
<dbReference type="EMBL" id="PGCI01000619">
    <property type="protein sequence ID" value="PLW23970.1"/>
    <property type="molecule type" value="Genomic_DNA"/>
</dbReference>
<proteinExistence type="predicted"/>
<sequence>MSSSQAATHTTTTAPAKQSGLPNSLAPVAPVFVQSDLPSRSWGWSTYTYSCTQKPNFFSSQIFQLVTFSSKILNQPSKKFPIC</sequence>
<feature type="compositionally biased region" description="Low complexity" evidence="1">
    <location>
        <begin position="1"/>
        <end position="16"/>
    </location>
</feature>
<evidence type="ECO:0000313" key="4">
    <source>
        <dbReference type="Proteomes" id="UP000235392"/>
    </source>
</evidence>
<gene>
    <name evidence="3" type="ORF">PCASD_01171</name>
    <name evidence="2" type="ORF">PCASD_11018</name>
</gene>
<evidence type="ECO:0000256" key="1">
    <source>
        <dbReference type="SAM" id="MobiDB-lite"/>
    </source>
</evidence>
<dbReference type="EMBL" id="PGCI01000008">
    <property type="protein sequence ID" value="PLW50830.1"/>
    <property type="molecule type" value="Genomic_DNA"/>
</dbReference>
<organism evidence="3 4">
    <name type="scientific">Puccinia coronata f. sp. avenae</name>
    <dbReference type="NCBI Taxonomy" id="200324"/>
    <lineage>
        <taxon>Eukaryota</taxon>
        <taxon>Fungi</taxon>
        <taxon>Dikarya</taxon>
        <taxon>Basidiomycota</taxon>
        <taxon>Pucciniomycotina</taxon>
        <taxon>Pucciniomycetes</taxon>
        <taxon>Pucciniales</taxon>
        <taxon>Pucciniaceae</taxon>
        <taxon>Puccinia</taxon>
    </lineage>
</organism>
<feature type="region of interest" description="Disordered" evidence="1">
    <location>
        <begin position="1"/>
        <end position="23"/>
    </location>
</feature>
<reference evidence="3 4" key="1">
    <citation type="submission" date="2017-11" db="EMBL/GenBank/DDBJ databases">
        <title>De novo assembly and phasing of dikaryotic genomes from two isolates of Puccinia coronata f. sp. avenae, the causal agent of oat crown rust.</title>
        <authorList>
            <person name="Miller M.E."/>
            <person name="Zhang Y."/>
            <person name="Omidvar V."/>
            <person name="Sperschneider J."/>
            <person name="Schwessinger B."/>
            <person name="Raley C."/>
            <person name="Palmer J.M."/>
            <person name="Garnica D."/>
            <person name="Upadhyaya N."/>
            <person name="Rathjen J."/>
            <person name="Taylor J.M."/>
            <person name="Park R.F."/>
            <person name="Dodds P.N."/>
            <person name="Hirsch C.D."/>
            <person name="Kianian S.F."/>
            <person name="Figueroa M."/>
        </authorList>
    </citation>
    <scope>NUCLEOTIDE SEQUENCE [LARGE SCALE GENOMIC DNA]</scope>
    <source>
        <strain evidence="3">12SD80</strain>
    </source>
</reference>
<dbReference type="Proteomes" id="UP000235392">
    <property type="component" value="Unassembled WGS sequence"/>
</dbReference>